<reference evidence="8 9" key="1">
    <citation type="journal article" date="2023" name="Mol. Ecol. Resour.">
        <title>Chromosome-level genome assembly of a triploid poplar Populus alba 'Berolinensis'.</title>
        <authorList>
            <person name="Chen S."/>
            <person name="Yu Y."/>
            <person name="Wang X."/>
            <person name="Wang S."/>
            <person name="Zhang T."/>
            <person name="Zhou Y."/>
            <person name="He R."/>
            <person name="Meng N."/>
            <person name="Wang Y."/>
            <person name="Liu W."/>
            <person name="Liu Z."/>
            <person name="Liu J."/>
            <person name="Guo Q."/>
            <person name="Huang H."/>
            <person name="Sederoff R.R."/>
            <person name="Wang G."/>
            <person name="Qu G."/>
            <person name="Chen S."/>
        </authorList>
    </citation>
    <scope>NUCLEOTIDE SEQUENCE [LARGE SCALE GENOMIC DNA]</scope>
    <source>
        <strain evidence="8">SC-2020</strain>
    </source>
</reference>
<dbReference type="InterPro" id="IPR044833">
    <property type="entry name" value="WDL5/6"/>
</dbReference>
<dbReference type="GO" id="GO:0008017">
    <property type="term" value="F:microtubule binding"/>
    <property type="evidence" value="ECO:0007669"/>
    <property type="project" value="InterPro"/>
</dbReference>
<dbReference type="EMBL" id="JAQIZT010000018">
    <property type="protein sequence ID" value="KAJ6957166.1"/>
    <property type="molecule type" value="Genomic_DNA"/>
</dbReference>
<feature type="compositionally biased region" description="Polar residues" evidence="6">
    <location>
        <begin position="381"/>
        <end position="407"/>
    </location>
</feature>
<evidence type="ECO:0000256" key="1">
    <source>
        <dbReference type="ARBA" id="ARBA00004245"/>
    </source>
</evidence>
<feature type="compositionally biased region" description="Basic and acidic residues" evidence="6">
    <location>
        <begin position="79"/>
        <end position="94"/>
    </location>
</feature>
<evidence type="ECO:0000256" key="2">
    <source>
        <dbReference type="ARBA" id="ARBA00005885"/>
    </source>
</evidence>
<keyword evidence="3" id="KW-0963">Cytoplasm</keyword>
<feature type="region of interest" description="Disordered" evidence="6">
    <location>
        <begin position="79"/>
        <end position="211"/>
    </location>
</feature>
<evidence type="ECO:0000256" key="5">
    <source>
        <dbReference type="ARBA" id="ARBA00023212"/>
    </source>
</evidence>
<protein>
    <submittedName>
        <fullName evidence="8">Protein WVD2-like 5 isoform X1</fullName>
    </submittedName>
</protein>
<gene>
    <name evidence="8" type="ORF">NC653_039175</name>
</gene>
<dbReference type="InterPro" id="IPR027329">
    <property type="entry name" value="TPX2_C"/>
</dbReference>
<proteinExistence type="inferred from homology"/>
<dbReference type="Pfam" id="PF06886">
    <property type="entry name" value="TPX2"/>
    <property type="match status" value="1"/>
</dbReference>
<accession>A0AAD6LAK7</accession>
<name>A0AAD6LAK7_9ROSI</name>
<comment type="subcellular location">
    <subcellularLocation>
        <location evidence="1">Cytoplasm</location>
        <location evidence="1">Cytoskeleton</location>
    </subcellularLocation>
</comment>
<feature type="compositionally biased region" description="Basic residues" evidence="6">
    <location>
        <begin position="300"/>
        <end position="309"/>
    </location>
</feature>
<feature type="region of interest" description="Disordered" evidence="6">
    <location>
        <begin position="276"/>
        <end position="409"/>
    </location>
</feature>
<evidence type="ECO:0000256" key="3">
    <source>
        <dbReference type="ARBA" id="ARBA00022490"/>
    </source>
</evidence>
<feature type="compositionally biased region" description="Polar residues" evidence="6">
    <location>
        <begin position="105"/>
        <end position="117"/>
    </location>
</feature>
<evidence type="ECO:0000256" key="4">
    <source>
        <dbReference type="ARBA" id="ARBA00022701"/>
    </source>
</evidence>
<dbReference type="PANTHER" id="PTHR31358:SF29">
    <property type="entry name" value="PROTEIN WVD2-LIKE 5-RELATED"/>
    <property type="match status" value="1"/>
</dbReference>
<dbReference type="Proteomes" id="UP001164929">
    <property type="component" value="Chromosome 18"/>
</dbReference>
<evidence type="ECO:0000313" key="8">
    <source>
        <dbReference type="EMBL" id="KAJ6957166.1"/>
    </source>
</evidence>
<comment type="similarity">
    <text evidence="2">Belongs to the TPX2 family.</text>
</comment>
<evidence type="ECO:0000259" key="7">
    <source>
        <dbReference type="Pfam" id="PF06886"/>
    </source>
</evidence>
<dbReference type="AlphaFoldDB" id="A0AAD6LAK7"/>
<sequence>MDSDNHLFADDGLETVHQNGVHEQSAGAGEDGVVLNNFSGSMGNTFKVDDCTNDNLSTREVEGELKVYVGINGFSVSKEGEAKVKDADKSEKARSQKGSGKSGNAKPSNPKNVSATQVKGKDGRDAVAQTAVSNGSVAVNSQLKQPLKSNSFNEGQGQASKQSGKSDEVLSAGLVEKAKLKPLNKGPVVKAEGETESTLSPTAEDAKPRKFGTLPNYGFSFKCDERAEKRKEFYTKLEEKIHAKEVEKSTLQAKSKETQEAEIKLFRKSLAFKATPMPSFYQEPAPPKVELKKIPTTRAKSPKLGRKKSPSPADSEGNNSQSNRSGRLSLDEKISSKIPIRGLSPAHPKKPQRKSLPKLPSEKINLYANDEKSKFPKASSEENTTLSDQTNEGVSANQEQEAVSKNVASEFLPPKEEVVVQEEAATLIKGPIALAV</sequence>
<dbReference type="GO" id="GO:0005874">
    <property type="term" value="C:microtubule"/>
    <property type="evidence" value="ECO:0007669"/>
    <property type="project" value="UniProtKB-KW"/>
</dbReference>
<dbReference type="PANTHER" id="PTHR31358">
    <property type="entry name" value="PROTEIN WVD2-LIKE 4"/>
    <property type="match status" value="1"/>
</dbReference>
<keyword evidence="9" id="KW-1185">Reference proteome</keyword>
<comment type="caution">
    <text evidence="8">The sequence shown here is derived from an EMBL/GenBank/DDBJ whole genome shotgun (WGS) entry which is preliminary data.</text>
</comment>
<feature type="compositionally biased region" description="Polar residues" evidence="6">
    <location>
        <begin position="130"/>
        <end position="163"/>
    </location>
</feature>
<feature type="compositionally biased region" description="Basic residues" evidence="6">
    <location>
        <begin position="347"/>
        <end position="356"/>
    </location>
</feature>
<evidence type="ECO:0000256" key="6">
    <source>
        <dbReference type="SAM" id="MobiDB-lite"/>
    </source>
</evidence>
<feature type="domain" description="TPX2 C-terminal" evidence="7">
    <location>
        <begin position="219"/>
        <end position="294"/>
    </location>
</feature>
<keyword evidence="4" id="KW-0493">Microtubule</keyword>
<organism evidence="8 9">
    <name type="scientific">Populus alba x Populus x berolinensis</name>
    <dbReference type="NCBI Taxonomy" id="444605"/>
    <lineage>
        <taxon>Eukaryota</taxon>
        <taxon>Viridiplantae</taxon>
        <taxon>Streptophyta</taxon>
        <taxon>Embryophyta</taxon>
        <taxon>Tracheophyta</taxon>
        <taxon>Spermatophyta</taxon>
        <taxon>Magnoliopsida</taxon>
        <taxon>eudicotyledons</taxon>
        <taxon>Gunneridae</taxon>
        <taxon>Pentapetalae</taxon>
        <taxon>rosids</taxon>
        <taxon>fabids</taxon>
        <taxon>Malpighiales</taxon>
        <taxon>Salicaceae</taxon>
        <taxon>Saliceae</taxon>
        <taxon>Populus</taxon>
    </lineage>
</organism>
<feature type="compositionally biased region" description="Polar residues" evidence="6">
    <location>
        <begin position="316"/>
        <end position="326"/>
    </location>
</feature>
<evidence type="ECO:0000313" key="9">
    <source>
        <dbReference type="Proteomes" id="UP001164929"/>
    </source>
</evidence>
<keyword evidence="5" id="KW-0206">Cytoskeleton</keyword>